<dbReference type="AlphaFoldDB" id="A0A4W3H460"/>
<accession>A0A4W3H460</accession>
<evidence type="ECO:0000313" key="1">
    <source>
        <dbReference type="Ensembl" id="ENSCMIP00000009957.1"/>
    </source>
</evidence>
<sequence>MVKEFSVLELTESMSGLRADNVRQLLLEGSLKMREGKESKIEVHCFLLTDMLLVTKPVKKAERAKVIRQPLLLDNIVCRELKDPGQG</sequence>
<dbReference type="InParanoid" id="A0A4W3H460"/>
<dbReference type="GO" id="GO:0030424">
    <property type="term" value="C:axon"/>
    <property type="evidence" value="ECO:0007669"/>
    <property type="project" value="TreeGrafter"/>
</dbReference>
<dbReference type="GO" id="GO:0005886">
    <property type="term" value="C:plasma membrane"/>
    <property type="evidence" value="ECO:0007669"/>
    <property type="project" value="TreeGrafter"/>
</dbReference>
<dbReference type="GeneTree" id="ENSGT00510000046843"/>
<protein>
    <submittedName>
        <fullName evidence="1">Uncharacterized protein</fullName>
    </submittedName>
</protein>
<dbReference type="GO" id="GO:0030139">
    <property type="term" value="C:endocytic vesicle"/>
    <property type="evidence" value="ECO:0007669"/>
    <property type="project" value="TreeGrafter"/>
</dbReference>
<reference evidence="1" key="5">
    <citation type="submission" date="2025-09" db="UniProtKB">
        <authorList>
            <consortium name="Ensembl"/>
        </authorList>
    </citation>
    <scope>IDENTIFICATION</scope>
</reference>
<dbReference type="PANTHER" id="PTHR13217">
    <property type="entry name" value="PLECKSTRIN HOMOLOGY DOMAIN-CONTAINING FAMILY G MEMBER 7"/>
    <property type="match status" value="1"/>
</dbReference>
<name>A0A4W3H460_CALMI</name>
<reference evidence="2" key="2">
    <citation type="journal article" date="2007" name="PLoS Biol.">
        <title>Survey sequencing and comparative analysis of the elephant shark (Callorhinchus milii) genome.</title>
        <authorList>
            <person name="Venkatesh B."/>
            <person name="Kirkness E.F."/>
            <person name="Loh Y.H."/>
            <person name="Halpern A.L."/>
            <person name="Lee A.P."/>
            <person name="Johnson J."/>
            <person name="Dandona N."/>
            <person name="Viswanathan L.D."/>
            <person name="Tay A."/>
            <person name="Venter J.C."/>
            <person name="Strausberg R.L."/>
            <person name="Brenner S."/>
        </authorList>
    </citation>
    <scope>NUCLEOTIDE SEQUENCE [LARGE SCALE GENOMIC DNA]</scope>
</reference>
<dbReference type="InterPro" id="IPR011993">
    <property type="entry name" value="PH-like_dom_sf"/>
</dbReference>
<dbReference type="SUPFAM" id="SSF50729">
    <property type="entry name" value="PH domain-like"/>
    <property type="match status" value="1"/>
</dbReference>
<dbReference type="Gene3D" id="2.30.29.30">
    <property type="entry name" value="Pleckstrin-homology domain (PH domain)/Phosphotyrosine-binding domain (PTB)"/>
    <property type="match status" value="1"/>
</dbReference>
<dbReference type="GO" id="GO:0043542">
    <property type="term" value="P:endothelial cell migration"/>
    <property type="evidence" value="ECO:0007669"/>
    <property type="project" value="TreeGrafter"/>
</dbReference>
<organism evidence="1 2">
    <name type="scientific">Callorhinchus milii</name>
    <name type="common">Ghost shark</name>
    <dbReference type="NCBI Taxonomy" id="7868"/>
    <lineage>
        <taxon>Eukaryota</taxon>
        <taxon>Metazoa</taxon>
        <taxon>Chordata</taxon>
        <taxon>Craniata</taxon>
        <taxon>Vertebrata</taxon>
        <taxon>Chondrichthyes</taxon>
        <taxon>Holocephali</taxon>
        <taxon>Chimaeriformes</taxon>
        <taxon>Callorhinchidae</taxon>
        <taxon>Callorhinchus</taxon>
    </lineage>
</organism>
<evidence type="ECO:0000313" key="2">
    <source>
        <dbReference type="Proteomes" id="UP000314986"/>
    </source>
</evidence>
<dbReference type="Ensembl" id="ENSCMIT00000010225.1">
    <property type="protein sequence ID" value="ENSCMIP00000009957.1"/>
    <property type="gene ID" value="ENSCMIG00000005255.1"/>
</dbReference>
<dbReference type="STRING" id="7868.ENSCMIP00000009957"/>
<dbReference type="PANTHER" id="PTHR13217:SF11">
    <property type="entry name" value="PLECKSTRIN HOMOLOGY DOMAIN-CONTAINING FAMILY G MEMBER 5"/>
    <property type="match status" value="1"/>
</dbReference>
<dbReference type="InterPro" id="IPR040181">
    <property type="entry name" value="PKHG5/7"/>
</dbReference>
<reference evidence="2" key="1">
    <citation type="journal article" date="2006" name="Science">
        <title>Ancient noncoding elements conserved in the human genome.</title>
        <authorList>
            <person name="Venkatesh B."/>
            <person name="Kirkness E.F."/>
            <person name="Loh Y.H."/>
            <person name="Halpern A.L."/>
            <person name="Lee A.P."/>
            <person name="Johnson J."/>
            <person name="Dandona N."/>
            <person name="Viswanathan L.D."/>
            <person name="Tay A."/>
            <person name="Venter J.C."/>
            <person name="Strausberg R.L."/>
            <person name="Brenner S."/>
        </authorList>
    </citation>
    <scope>NUCLEOTIDE SEQUENCE [LARGE SCALE GENOMIC DNA]</scope>
</reference>
<proteinExistence type="predicted"/>
<reference evidence="1" key="4">
    <citation type="submission" date="2025-08" db="UniProtKB">
        <authorList>
            <consortium name="Ensembl"/>
        </authorList>
    </citation>
    <scope>IDENTIFICATION</scope>
</reference>
<dbReference type="GO" id="GO:0007266">
    <property type="term" value="P:Rho protein signal transduction"/>
    <property type="evidence" value="ECO:0007669"/>
    <property type="project" value="TreeGrafter"/>
</dbReference>
<dbReference type="Proteomes" id="UP000314986">
    <property type="component" value="Unassembled WGS sequence"/>
</dbReference>
<reference evidence="2" key="3">
    <citation type="journal article" date="2014" name="Nature">
        <title>Elephant shark genome provides unique insights into gnathostome evolution.</title>
        <authorList>
            <consortium name="International Elephant Shark Genome Sequencing Consortium"/>
            <person name="Venkatesh B."/>
            <person name="Lee A.P."/>
            <person name="Ravi V."/>
            <person name="Maurya A.K."/>
            <person name="Lian M.M."/>
            <person name="Swann J.B."/>
            <person name="Ohta Y."/>
            <person name="Flajnik M.F."/>
            <person name="Sutoh Y."/>
            <person name="Kasahara M."/>
            <person name="Hoon S."/>
            <person name="Gangu V."/>
            <person name="Roy S.W."/>
            <person name="Irimia M."/>
            <person name="Korzh V."/>
            <person name="Kondrychyn I."/>
            <person name="Lim Z.W."/>
            <person name="Tay B.H."/>
            <person name="Tohari S."/>
            <person name="Kong K.W."/>
            <person name="Ho S."/>
            <person name="Lorente-Galdos B."/>
            <person name="Quilez J."/>
            <person name="Marques-Bonet T."/>
            <person name="Raney B.J."/>
            <person name="Ingham P.W."/>
            <person name="Tay A."/>
            <person name="Hillier L.W."/>
            <person name="Minx P."/>
            <person name="Boehm T."/>
            <person name="Wilson R.K."/>
            <person name="Brenner S."/>
            <person name="Warren W.C."/>
        </authorList>
    </citation>
    <scope>NUCLEOTIDE SEQUENCE [LARGE SCALE GENOMIC DNA]</scope>
</reference>
<keyword evidence="2" id="KW-1185">Reference proteome</keyword>